<evidence type="ECO:0000313" key="4">
    <source>
        <dbReference type="Proteomes" id="UP000309016"/>
    </source>
</evidence>
<dbReference type="Gene3D" id="3.40.50.20">
    <property type="match status" value="1"/>
</dbReference>
<dbReference type="Proteomes" id="UP000309016">
    <property type="component" value="Chromosome"/>
</dbReference>
<dbReference type="SUPFAM" id="SSF52440">
    <property type="entry name" value="PreATP-grasp domain"/>
    <property type="match status" value="1"/>
</dbReference>
<name>A0A5B7X003_9FLAO</name>
<dbReference type="InterPro" id="IPR013815">
    <property type="entry name" value="ATP_grasp_subdomain_1"/>
</dbReference>
<accession>A0A5B7X003</accession>
<dbReference type="SUPFAM" id="SSF56059">
    <property type="entry name" value="Glutathione synthetase ATP-binding domain-like"/>
    <property type="match status" value="1"/>
</dbReference>
<feature type="domain" description="ATP-grasp" evidence="2">
    <location>
        <begin position="136"/>
        <end position="326"/>
    </location>
</feature>
<organism evidence="3 4">
    <name type="scientific">Antarcticibacterium flavum</name>
    <dbReference type="NCBI Taxonomy" id="2058175"/>
    <lineage>
        <taxon>Bacteria</taxon>
        <taxon>Pseudomonadati</taxon>
        <taxon>Bacteroidota</taxon>
        <taxon>Flavobacteriia</taxon>
        <taxon>Flavobacteriales</taxon>
        <taxon>Flavobacteriaceae</taxon>
        <taxon>Antarcticibacterium</taxon>
    </lineage>
</organism>
<keyword evidence="4" id="KW-1185">Reference proteome</keyword>
<keyword evidence="1" id="KW-0547">Nucleotide-binding</keyword>
<proteinExistence type="predicted"/>
<dbReference type="PANTHER" id="PTHR21621">
    <property type="entry name" value="RIBOSOMAL PROTEIN S6 MODIFICATION PROTEIN"/>
    <property type="match status" value="1"/>
</dbReference>
<evidence type="ECO:0000313" key="3">
    <source>
        <dbReference type="EMBL" id="QCY68012.1"/>
    </source>
</evidence>
<dbReference type="InterPro" id="IPR016185">
    <property type="entry name" value="PreATP-grasp_dom_sf"/>
</dbReference>
<dbReference type="KEGG" id="afla:FHG64_00585"/>
<evidence type="ECO:0000256" key="1">
    <source>
        <dbReference type="PROSITE-ProRule" id="PRU00409"/>
    </source>
</evidence>
<dbReference type="Gene3D" id="3.30.470.20">
    <property type="entry name" value="ATP-grasp fold, B domain"/>
    <property type="match status" value="1"/>
</dbReference>
<dbReference type="PANTHER" id="PTHR21621:SF4">
    <property type="entry name" value="GLUTATHIONE SYNTHETASE"/>
    <property type="match status" value="1"/>
</dbReference>
<keyword evidence="1" id="KW-0067">ATP-binding</keyword>
<dbReference type="AlphaFoldDB" id="A0A5B7X003"/>
<dbReference type="GO" id="GO:0005524">
    <property type="term" value="F:ATP binding"/>
    <property type="evidence" value="ECO:0007669"/>
    <property type="project" value="UniProtKB-UniRule"/>
</dbReference>
<dbReference type="Pfam" id="PF02951">
    <property type="entry name" value="GSH-S_N"/>
    <property type="match status" value="1"/>
</dbReference>
<protein>
    <submittedName>
        <fullName evidence="3">ATP-grasp domain-containing protein</fullName>
    </submittedName>
</protein>
<reference evidence="3 4" key="1">
    <citation type="submission" date="2019-06" db="EMBL/GenBank/DDBJ databases">
        <title>Complete genome sequence of Antarcticibacterium flavum KCTC 52984T from an Antarctic marine sediment.</title>
        <authorList>
            <person name="Lee Y.M."/>
            <person name="Shin S.C."/>
        </authorList>
    </citation>
    <scope>NUCLEOTIDE SEQUENCE [LARGE SCALE GENOMIC DNA]</scope>
    <source>
        <strain evidence="3 4">KCTC 52984</strain>
    </source>
</reference>
<evidence type="ECO:0000259" key="2">
    <source>
        <dbReference type="PROSITE" id="PS50975"/>
    </source>
</evidence>
<dbReference type="GO" id="GO:0004363">
    <property type="term" value="F:glutathione synthase activity"/>
    <property type="evidence" value="ECO:0007669"/>
    <property type="project" value="InterPro"/>
</dbReference>
<gene>
    <name evidence="3" type="ORF">FHG64_00585</name>
</gene>
<dbReference type="PROSITE" id="PS50975">
    <property type="entry name" value="ATP_GRASP"/>
    <property type="match status" value="1"/>
</dbReference>
<dbReference type="Gene3D" id="3.30.1490.20">
    <property type="entry name" value="ATP-grasp fold, A domain"/>
    <property type="match status" value="1"/>
</dbReference>
<dbReference type="InterPro" id="IPR004215">
    <property type="entry name" value="GSHS_N"/>
</dbReference>
<dbReference type="InterPro" id="IPR004218">
    <property type="entry name" value="GSHS_ATP-bd"/>
</dbReference>
<sequence>MKICFVVNSVETEKSGTTVFIAHEAFRRKHEVYFMGVGDFNYNNNQELTIHSTTIPKNSKADSAQEFIEIFNGDKAKHEKILAKDLDVLFIRNNPTEEVDRQWAEHSGVAFGRMVQQEGVLVLNDSYALSNAFIDKLYFEELPSSIKPDSLITRKKEDILEFFENHKKKMVLKPLEGSGGRGVYLIDKNEKNLNQIIENLTAQGYIIAQEFLPAVKDGDVRVLLLNGKVMEKDGKYGIVRRVSGEGEFRSNISQGAHPDSSEYTEEMKRIVEVTAPILIRDGLFFVGLDIVKDKLIEINVLSPGGMDSFPHIGLPDFSDVVVDAIERKLVYKKNYGNKISNRELATME</sequence>
<dbReference type="GO" id="GO:0046872">
    <property type="term" value="F:metal ion binding"/>
    <property type="evidence" value="ECO:0007669"/>
    <property type="project" value="InterPro"/>
</dbReference>
<dbReference type="Pfam" id="PF02955">
    <property type="entry name" value="GSH-S_ATP"/>
    <property type="match status" value="1"/>
</dbReference>
<dbReference type="OrthoDB" id="9785415at2"/>
<dbReference type="GO" id="GO:0005737">
    <property type="term" value="C:cytoplasm"/>
    <property type="evidence" value="ECO:0007669"/>
    <property type="project" value="TreeGrafter"/>
</dbReference>
<dbReference type="RefSeq" id="WP_139064629.1">
    <property type="nucleotide sequence ID" value="NZ_CP040812.1"/>
</dbReference>
<dbReference type="InterPro" id="IPR011761">
    <property type="entry name" value="ATP-grasp"/>
</dbReference>
<dbReference type="NCBIfam" id="NF009110">
    <property type="entry name" value="PRK12458.1"/>
    <property type="match status" value="1"/>
</dbReference>
<dbReference type="EMBL" id="CP040812">
    <property type="protein sequence ID" value="QCY68012.1"/>
    <property type="molecule type" value="Genomic_DNA"/>
</dbReference>